<keyword evidence="5" id="KW-1185">Reference proteome</keyword>
<keyword evidence="1" id="KW-0808">Transferase</keyword>
<keyword evidence="2" id="KW-0067">ATP-binding</keyword>
<evidence type="ECO:0000256" key="1">
    <source>
        <dbReference type="ARBA" id="ARBA00022679"/>
    </source>
</evidence>
<dbReference type="RefSeq" id="WP_041017600.1">
    <property type="nucleotide sequence ID" value="NZ_CCEJ010000005.1"/>
</dbReference>
<dbReference type="InterPro" id="IPR014729">
    <property type="entry name" value="Rossmann-like_a/b/a_fold"/>
</dbReference>
<protein>
    <submittedName>
        <fullName evidence="4">PP-loop superfamily ATPase</fullName>
    </submittedName>
</protein>
<feature type="binding site" evidence="2">
    <location>
        <position position="149"/>
    </location>
    <ligand>
        <name>ATP</name>
        <dbReference type="ChEBI" id="CHEBI:30616"/>
    </ligand>
</feature>
<accession>A0A090D241</accession>
<evidence type="ECO:0000256" key="2">
    <source>
        <dbReference type="PIRSR" id="PIRSR004976-51"/>
    </source>
</evidence>
<dbReference type="eggNOG" id="COG0037">
    <property type="taxonomic scope" value="Bacteria"/>
</dbReference>
<dbReference type="GO" id="GO:0005524">
    <property type="term" value="F:ATP binding"/>
    <property type="evidence" value="ECO:0007669"/>
    <property type="project" value="UniProtKB-KW"/>
</dbReference>
<keyword evidence="2" id="KW-0547">Nucleotide-binding</keyword>
<dbReference type="Gene3D" id="3.40.50.620">
    <property type="entry name" value="HUPs"/>
    <property type="match status" value="1"/>
</dbReference>
<evidence type="ECO:0000313" key="5">
    <source>
        <dbReference type="Proteomes" id="UP000031552"/>
    </source>
</evidence>
<reference evidence="4" key="1">
    <citation type="submission" date="2013-12" db="EMBL/GenBank/DDBJ databases">
        <authorList>
            <person name="Linke B."/>
        </authorList>
    </citation>
    <scope>NUCLEOTIDE SEQUENCE [LARGE SCALE GENOMIC DNA]</scope>
    <source>
        <strain evidence="4">CRIB-18</strain>
    </source>
</reference>
<dbReference type="Pfam" id="PF01171">
    <property type="entry name" value="ATP_bind_3"/>
    <property type="match status" value="1"/>
</dbReference>
<dbReference type="InterPro" id="IPR011063">
    <property type="entry name" value="TilS/TtcA_N"/>
</dbReference>
<evidence type="ECO:0000313" key="4">
    <source>
        <dbReference type="EMBL" id="CDR34048.1"/>
    </source>
</evidence>
<dbReference type="PANTHER" id="PTHR43686:SF1">
    <property type="entry name" value="AMINOTRAN_5 DOMAIN-CONTAINING PROTEIN"/>
    <property type="match status" value="1"/>
</dbReference>
<feature type="binding site" evidence="2">
    <location>
        <begin position="45"/>
        <end position="47"/>
    </location>
    <ligand>
        <name>ATP</name>
        <dbReference type="ChEBI" id="CHEBI:30616"/>
    </ligand>
</feature>
<dbReference type="PANTHER" id="PTHR43686">
    <property type="entry name" value="SULFURTRANSFERASE-RELATED"/>
    <property type="match status" value="1"/>
</dbReference>
<gene>
    <name evidence="4" type="ORF">CSEC_1227</name>
</gene>
<dbReference type="STRING" id="1437425.CSEC_1227"/>
<organism evidence="4 5">
    <name type="scientific">Candidatus Criblamydia sequanensis CRIB-18</name>
    <dbReference type="NCBI Taxonomy" id="1437425"/>
    <lineage>
        <taxon>Bacteria</taxon>
        <taxon>Pseudomonadati</taxon>
        <taxon>Chlamydiota</taxon>
        <taxon>Chlamydiia</taxon>
        <taxon>Parachlamydiales</taxon>
        <taxon>Candidatus Criblamydiaceae</taxon>
        <taxon>Candidatus Criblamydia</taxon>
    </lineage>
</organism>
<feature type="binding site" evidence="2">
    <location>
        <position position="77"/>
    </location>
    <ligand>
        <name>ATP</name>
        <dbReference type="ChEBI" id="CHEBI:30616"/>
    </ligand>
</feature>
<reference evidence="4" key="2">
    <citation type="submission" date="2014-09" db="EMBL/GenBank/DDBJ databases">
        <title>Criblamydia sequanensis harbors a mega-plasmid encoding arsenite resistance.</title>
        <authorList>
            <person name="Bertelli C."/>
            <person name="Goesmann A."/>
            <person name="Greub G."/>
        </authorList>
    </citation>
    <scope>NUCLEOTIDE SEQUENCE [LARGE SCALE GENOMIC DNA]</scope>
    <source>
        <strain evidence="4">CRIB-18</strain>
    </source>
</reference>
<feature type="binding site" evidence="2">
    <location>
        <position position="144"/>
    </location>
    <ligand>
        <name>ATP</name>
        <dbReference type="ChEBI" id="CHEBI:30616"/>
    </ligand>
</feature>
<dbReference type="EMBL" id="CCEJ010000005">
    <property type="protein sequence ID" value="CDR34048.1"/>
    <property type="molecule type" value="Genomic_DNA"/>
</dbReference>
<feature type="domain" description="tRNA(Ile)-lysidine/2-thiocytidine synthase N-terminal" evidence="3">
    <location>
        <begin position="42"/>
        <end position="201"/>
    </location>
</feature>
<name>A0A090D241_9BACT</name>
<dbReference type="Proteomes" id="UP000031552">
    <property type="component" value="Unassembled WGS sequence"/>
</dbReference>
<evidence type="ECO:0000259" key="3">
    <source>
        <dbReference type="Pfam" id="PF01171"/>
    </source>
</evidence>
<dbReference type="SUPFAM" id="SSF52402">
    <property type="entry name" value="Adenine nucleotide alpha hydrolases-like"/>
    <property type="match status" value="1"/>
</dbReference>
<dbReference type="CDD" id="cd24138">
    <property type="entry name" value="TtcA-like"/>
    <property type="match status" value="1"/>
</dbReference>
<dbReference type="OrthoDB" id="9801054at2"/>
<dbReference type="GO" id="GO:0008033">
    <property type="term" value="P:tRNA processing"/>
    <property type="evidence" value="ECO:0007669"/>
    <property type="project" value="InterPro"/>
</dbReference>
<proteinExistence type="predicted"/>
<sequence>MNIIKPSFPLVAPPWQGVGKKIESLLRKTLKSFELLPDDHNVAIALSGGKDSLTLLLMLAAISGRGFPKLNLSAFLIDGAFSCGAGVGLDFLRGITSQLGVPFHVIDSGQKTLEGLECYGCSRKRRTLLFNHAKEQGFKTIAFGHHRDDNIQTLLMNLFHKGEFAGNLPKVPMKRYQVTIIRPLILVPEEMIIEFAKQQNFHRIMCQCPIGQNSVRKQTEQLIKEIEEVHPRARHNLSLAALNYGSDKALEP</sequence>
<dbReference type="AlphaFoldDB" id="A0A090D241"/>
<dbReference type="PIRSF" id="PIRSF004976">
    <property type="entry name" value="ATPase_YdaO"/>
    <property type="match status" value="1"/>
</dbReference>
<feature type="binding site" evidence="2">
    <location>
        <position position="51"/>
    </location>
    <ligand>
        <name>ATP</name>
        <dbReference type="ChEBI" id="CHEBI:30616"/>
    </ligand>
</feature>
<comment type="caution">
    <text evidence="4">The sequence shown here is derived from an EMBL/GenBank/DDBJ whole genome shotgun (WGS) entry which is preliminary data.</text>
</comment>
<dbReference type="InterPro" id="IPR035107">
    <property type="entry name" value="tRNA_thiolation_TtcA_Ctu1"/>
</dbReference>
<dbReference type="GO" id="GO:0016740">
    <property type="term" value="F:transferase activity"/>
    <property type="evidence" value="ECO:0007669"/>
    <property type="project" value="UniProtKB-KW"/>
</dbReference>